<dbReference type="Gene3D" id="3.40.250.10">
    <property type="entry name" value="Rhodanese-like domain"/>
    <property type="match status" value="1"/>
</dbReference>
<sequence>MTRLVSLLAALLLALTACSSGDGSASISSAVDSGATIIDVRTPAEFDDGHVEGAVNIDVTAPDFDDRLGELDPEASYVVYCRSGSRSADAVARMRDAGFTDVIDGGGLGDMEDAGYPSGS</sequence>
<accession>A0A6J6SUZ0</accession>
<dbReference type="AlphaFoldDB" id="A0A6J6SUZ0"/>
<evidence type="ECO:0000313" key="2">
    <source>
        <dbReference type="EMBL" id="CAB4738525.1"/>
    </source>
</evidence>
<dbReference type="SMART" id="SM00450">
    <property type="entry name" value="RHOD"/>
    <property type="match status" value="1"/>
</dbReference>
<proteinExistence type="predicted"/>
<dbReference type="CDD" id="cd00158">
    <property type="entry name" value="RHOD"/>
    <property type="match status" value="1"/>
</dbReference>
<organism evidence="2">
    <name type="scientific">freshwater metagenome</name>
    <dbReference type="NCBI Taxonomy" id="449393"/>
    <lineage>
        <taxon>unclassified sequences</taxon>
        <taxon>metagenomes</taxon>
        <taxon>ecological metagenomes</taxon>
    </lineage>
</organism>
<dbReference type="EMBL" id="CAEZYQ010000007">
    <property type="protein sequence ID" value="CAB4738525.1"/>
    <property type="molecule type" value="Genomic_DNA"/>
</dbReference>
<evidence type="ECO:0000259" key="1">
    <source>
        <dbReference type="PROSITE" id="PS50206"/>
    </source>
</evidence>
<dbReference type="InterPro" id="IPR052367">
    <property type="entry name" value="Thiosulfate_ST/Rhodanese-like"/>
</dbReference>
<protein>
    <submittedName>
        <fullName evidence="2">Unannotated protein</fullName>
    </submittedName>
</protein>
<dbReference type="PROSITE" id="PS50206">
    <property type="entry name" value="RHODANESE_3"/>
    <property type="match status" value="1"/>
</dbReference>
<dbReference type="PROSITE" id="PS51257">
    <property type="entry name" value="PROKAR_LIPOPROTEIN"/>
    <property type="match status" value="1"/>
</dbReference>
<dbReference type="Pfam" id="PF00581">
    <property type="entry name" value="Rhodanese"/>
    <property type="match status" value="1"/>
</dbReference>
<dbReference type="PANTHER" id="PTHR45431">
    <property type="entry name" value="RHODANESE-LIKE DOMAIN-CONTAINING PROTEIN 15, CHLOROPLASTIC"/>
    <property type="match status" value="1"/>
</dbReference>
<feature type="domain" description="Rhodanese" evidence="1">
    <location>
        <begin position="31"/>
        <end position="120"/>
    </location>
</feature>
<name>A0A6J6SUZ0_9ZZZZ</name>
<reference evidence="2" key="1">
    <citation type="submission" date="2020-05" db="EMBL/GenBank/DDBJ databases">
        <authorList>
            <person name="Chiriac C."/>
            <person name="Salcher M."/>
            <person name="Ghai R."/>
            <person name="Kavagutti S V."/>
        </authorList>
    </citation>
    <scope>NUCLEOTIDE SEQUENCE</scope>
</reference>
<dbReference type="InterPro" id="IPR001763">
    <property type="entry name" value="Rhodanese-like_dom"/>
</dbReference>
<dbReference type="InterPro" id="IPR036873">
    <property type="entry name" value="Rhodanese-like_dom_sf"/>
</dbReference>
<dbReference type="SUPFAM" id="SSF52821">
    <property type="entry name" value="Rhodanese/Cell cycle control phosphatase"/>
    <property type="match status" value="1"/>
</dbReference>
<dbReference type="PANTHER" id="PTHR45431:SF3">
    <property type="entry name" value="RHODANESE-LIKE DOMAIN-CONTAINING PROTEIN 15, CHLOROPLASTIC"/>
    <property type="match status" value="1"/>
</dbReference>
<gene>
    <name evidence="2" type="ORF">UFOPK2761_01086</name>
</gene>